<keyword evidence="2" id="KW-1185">Reference proteome</keyword>
<organism evidence="1 2">
    <name type="scientific">Arthrobacter cheniae</name>
    <dbReference type="NCBI Taxonomy" id="1258888"/>
    <lineage>
        <taxon>Bacteria</taxon>
        <taxon>Bacillati</taxon>
        <taxon>Actinomycetota</taxon>
        <taxon>Actinomycetes</taxon>
        <taxon>Micrococcales</taxon>
        <taxon>Micrococcaceae</taxon>
        <taxon>Arthrobacter</taxon>
    </lineage>
</organism>
<evidence type="ECO:0000313" key="1">
    <source>
        <dbReference type="EMBL" id="RJT83310.1"/>
    </source>
</evidence>
<dbReference type="Gene3D" id="3.40.970.30">
    <property type="entry name" value="yp_829618.1 like domains"/>
    <property type="match status" value="1"/>
</dbReference>
<proteinExistence type="predicted"/>
<gene>
    <name evidence="1" type="ORF">D6T63_02370</name>
</gene>
<evidence type="ECO:0008006" key="3">
    <source>
        <dbReference type="Google" id="ProtNLM"/>
    </source>
</evidence>
<name>A0A3A5M6G6_9MICC</name>
<reference evidence="1 2" key="1">
    <citation type="submission" date="2018-09" db="EMBL/GenBank/DDBJ databases">
        <title>Novel species of Arthrobacter.</title>
        <authorList>
            <person name="Liu Q."/>
            <person name="Xin Y.-H."/>
        </authorList>
    </citation>
    <scope>NUCLEOTIDE SEQUENCE [LARGE SCALE GENOMIC DNA]</scope>
    <source>
        <strain evidence="1 2">Hz2</strain>
    </source>
</reference>
<accession>A0A3A5M6G6</accession>
<dbReference type="AlphaFoldDB" id="A0A3A5M6G6"/>
<protein>
    <recommendedName>
        <fullName evidence="3">STAS/SEC14 domain-containing protein</fullName>
    </recommendedName>
</protein>
<dbReference type="EMBL" id="QZVT01000001">
    <property type="protein sequence ID" value="RJT83310.1"/>
    <property type="molecule type" value="Genomic_DNA"/>
</dbReference>
<sequence length="80" mass="8846">MLVDDAPYAILVNMRELRSLSIDARYVFGGDPRVLAAAFLGSGPMDRVLAAGSELARHPTRFFLSESEAITWLLEHLQEA</sequence>
<comment type="caution">
    <text evidence="1">The sequence shown here is derived from an EMBL/GenBank/DDBJ whole genome shotgun (WGS) entry which is preliminary data.</text>
</comment>
<dbReference type="Proteomes" id="UP000272560">
    <property type="component" value="Unassembled WGS sequence"/>
</dbReference>
<evidence type="ECO:0000313" key="2">
    <source>
        <dbReference type="Proteomes" id="UP000272560"/>
    </source>
</evidence>